<keyword evidence="2" id="KW-0808">Transferase</keyword>
<dbReference type="OrthoDB" id="503873at2759"/>
<dbReference type="Pfam" id="PF00069">
    <property type="entry name" value="Pkinase"/>
    <property type="match status" value="1"/>
</dbReference>
<dbReference type="PANTHER" id="PTHR24346:SF82">
    <property type="entry name" value="KP78A-RELATED"/>
    <property type="match status" value="1"/>
</dbReference>
<evidence type="ECO:0000259" key="7">
    <source>
        <dbReference type="PROSITE" id="PS50011"/>
    </source>
</evidence>
<dbReference type="GO" id="GO:0035556">
    <property type="term" value="P:intracellular signal transduction"/>
    <property type="evidence" value="ECO:0007669"/>
    <property type="project" value="TreeGrafter"/>
</dbReference>
<dbReference type="GO" id="GO:0005737">
    <property type="term" value="C:cytoplasm"/>
    <property type="evidence" value="ECO:0007669"/>
    <property type="project" value="TreeGrafter"/>
</dbReference>
<evidence type="ECO:0000256" key="5">
    <source>
        <dbReference type="ARBA" id="ARBA00022840"/>
    </source>
</evidence>
<keyword evidence="9" id="KW-1185">Reference proteome</keyword>
<comment type="caution">
    <text evidence="8">The sequence shown here is derived from an EMBL/GenBank/DDBJ whole genome shotgun (WGS) entry which is preliminary data.</text>
</comment>
<dbReference type="PANTHER" id="PTHR24346">
    <property type="entry name" value="MAP/MICROTUBULE AFFINITY-REGULATING KINASE"/>
    <property type="match status" value="1"/>
</dbReference>
<keyword evidence="1" id="KW-0723">Serine/threonine-protein kinase</keyword>
<dbReference type="InterPro" id="IPR017441">
    <property type="entry name" value="Protein_kinase_ATP_BS"/>
</dbReference>
<dbReference type="GO" id="GO:0005524">
    <property type="term" value="F:ATP binding"/>
    <property type="evidence" value="ECO:0007669"/>
    <property type="project" value="UniProtKB-UniRule"/>
</dbReference>
<dbReference type="EMBL" id="BEGY01000017">
    <property type="protein sequence ID" value="GAX76466.1"/>
    <property type="molecule type" value="Genomic_DNA"/>
</dbReference>
<proteinExistence type="predicted"/>
<dbReference type="SMART" id="SM00220">
    <property type="entry name" value="S_TKc"/>
    <property type="match status" value="1"/>
</dbReference>
<dbReference type="SUPFAM" id="SSF56112">
    <property type="entry name" value="Protein kinase-like (PK-like)"/>
    <property type="match status" value="1"/>
</dbReference>
<keyword evidence="3 6" id="KW-0547">Nucleotide-binding</keyword>
<reference evidence="8 9" key="1">
    <citation type="submission" date="2017-08" db="EMBL/GenBank/DDBJ databases">
        <title>Acidophilic green algal genome provides insights into adaptation to an acidic environment.</title>
        <authorList>
            <person name="Hirooka S."/>
            <person name="Hirose Y."/>
            <person name="Kanesaki Y."/>
            <person name="Higuchi S."/>
            <person name="Fujiwara T."/>
            <person name="Onuma R."/>
            <person name="Era A."/>
            <person name="Ohbayashi R."/>
            <person name="Uzuka A."/>
            <person name="Nozaki H."/>
            <person name="Yoshikawa H."/>
            <person name="Miyagishima S.Y."/>
        </authorList>
    </citation>
    <scope>NUCLEOTIDE SEQUENCE [LARGE SCALE GENOMIC DNA]</scope>
    <source>
        <strain evidence="8 9">NIES-2499</strain>
    </source>
</reference>
<keyword evidence="5 6" id="KW-0067">ATP-binding</keyword>
<evidence type="ECO:0000256" key="2">
    <source>
        <dbReference type="ARBA" id="ARBA00022679"/>
    </source>
</evidence>
<evidence type="ECO:0000256" key="1">
    <source>
        <dbReference type="ARBA" id="ARBA00022527"/>
    </source>
</evidence>
<dbReference type="FunFam" id="1.10.510.10:FF:001617">
    <property type="entry name" value="Ser/thr protein kinase"/>
    <property type="match status" value="1"/>
</dbReference>
<dbReference type="Proteomes" id="UP000232323">
    <property type="component" value="Unassembled WGS sequence"/>
</dbReference>
<evidence type="ECO:0000313" key="9">
    <source>
        <dbReference type="Proteomes" id="UP000232323"/>
    </source>
</evidence>
<gene>
    <name evidence="8" type="ORF">CEUSTIGMA_g3911.t1</name>
</gene>
<feature type="binding site" evidence="6">
    <location>
        <position position="45"/>
    </location>
    <ligand>
        <name>ATP</name>
        <dbReference type="ChEBI" id="CHEBI:30616"/>
    </ligand>
</feature>
<dbReference type="AlphaFoldDB" id="A0A250X084"/>
<dbReference type="Gene3D" id="1.10.510.10">
    <property type="entry name" value="Transferase(Phosphotransferase) domain 1"/>
    <property type="match status" value="1"/>
</dbReference>
<dbReference type="CDD" id="cd14003">
    <property type="entry name" value="STKc_AMPK-like"/>
    <property type="match status" value="1"/>
</dbReference>
<accession>A0A250X084</accession>
<evidence type="ECO:0000256" key="4">
    <source>
        <dbReference type="ARBA" id="ARBA00022777"/>
    </source>
</evidence>
<evidence type="ECO:0000313" key="8">
    <source>
        <dbReference type="EMBL" id="GAX76466.1"/>
    </source>
</evidence>
<feature type="domain" description="Protein kinase" evidence="7">
    <location>
        <begin position="17"/>
        <end position="280"/>
    </location>
</feature>
<protein>
    <recommendedName>
        <fullName evidence="7">Protein kinase domain-containing protein</fullName>
    </recommendedName>
</protein>
<evidence type="ECO:0000256" key="3">
    <source>
        <dbReference type="ARBA" id="ARBA00022741"/>
    </source>
</evidence>
<sequence>MQSAIEPNPLAETNGRYEKVQNLGQGSFGFVQLGRSNNSELYAIKFLKRGAINKYVEAEILNHSKLRHPHVIQFKEVFLTSEYICISMEYATGGSLFHYVQKQGRLKEAVARWFFQQLIIGADYCHKRGVANRDIKLENTLLQVVKGLPLPLLKICDFGYSKADTMSVAKSKVGTLTYMAPEVLVNRDGKYDGKVADIWSCGVMLYVMLYGRYPFDSPPGANVPKAAEILQMLDKMVGMRYTIPEGVEVSPEGRDLLQRMLLPDPASRIQLEQIMVHPWFTTNLPPEAATMNDSYLRAPFPPGHQQPDEIRQLLEGAKQHTAANASVPMANVMTAPPEDDGYDASIENAIREDLLTHGKSSGNMQLQHFINAHSGNMQIS</sequence>
<dbReference type="STRING" id="1157962.A0A250X084"/>
<dbReference type="GO" id="GO:0004674">
    <property type="term" value="F:protein serine/threonine kinase activity"/>
    <property type="evidence" value="ECO:0007669"/>
    <property type="project" value="UniProtKB-KW"/>
</dbReference>
<keyword evidence="4" id="KW-0418">Kinase</keyword>
<dbReference type="PROSITE" id="PS00107">
    <property type="entry name" value="PROTEIN_KINASE_ATP"/>
    <property type="match status" value="1"/>
</dbReference>
<evidence type="ECO:0000256" key="6">
    <source>
        <dbReference type="PROSITE-ProRule" id="PRU10141"/>
    </source>
</evidence>
<dbReference type="InterPro" id="IPR011009">
    <property type="entry name" value="Kinase-like_dom_sf"/>
</dbReference>
<name>A0A250X084_9CHLO</name>
<dbReference type="InterPro" id="IPR000719">
    <property type="entry name" value="Prot_kinase_dom"/>
</dbReference>
<organism evidence="8 9">
    <name type="scientific">Chlamydomonas eustigma</name>
    <dbReference type="NCBI Taxonomy" id="1157962"/>
    <lineage>
        <taxon>Eukaryota</taxon>
        <taxon>Viridiplantae</taxon>
        <taxon>Chlorophyta</taxon>
        <taxon>core chlorophytes</taxon>
        <taxon>Chlorophyceae</taxon>
        <taxon>CS clade</taxon>
        <taxon>Chlamydomonadales</taxon>
        <taxon>Chlamydomonadaceae</taxon>
        <taxon>Chlamydomonas</taxon>
    </lineage>
</organism>
<dbReference type="PROSITE" id="PS50011">
    <property type="entry name" value="PROTEIN_KINASE_DOM"/>
    <property type="match status" value="1"/>
</dbReference>